<evidence type="ECO:0000256" key="1">
    <source>
        <dbReference type="ARBA" id="ARBA00022630"/>
    </source>
</evidence>
<dbReference type="InterPro" id="IPR036661">
    <property type="entry name" value="Luciferase-like_sf"/>
</dbReference>
<evidence type="ECO:0000256" key="4">
    <source>
        <dbReference type="ARBA" id="ARBA00023033"/>
    </source>
</evidence>
<dbReference type="PANTHER" id="PTHR42847:SF8">
    <property type="entry name" value="CONSERVED PROTEIN"/>
    <property type="match status" value="1"/>
</dbReference>
<evidence type="ECO:0000313" key="6">
    <source>
        <dbReference type="EMBL" id="HHK67599.1"/>
    </source>
</evidence>
<protein>
    <submittedName>
        <fullName evidence="6">LLM class flavin-dependent oxidoreductase</fullName>
    </submittedName>
</protein>
<dbReference type="InterPro" id="IPR011251">
    <property type="entry name" value="Luciferase-like_dom"/>
</dbReference>
<keyword evidence="1" id="KW-0285">Flavoprotein</keyword>
<dbReference type="SUPFAM" id="SSF51679">
    <property type="entry name" value="Bacterial luciferase-like"/>
    <property type="match status" value="1"/>
</dbReference>
<evidence type="ECO:0000259" key="5">
    <source>
        <dbReference type="Pfam" id="PF00296"/>
    </source>
</evidence>
<dbReference type="AlphaFoldDB" id="A0A7C5LB75"/>
<dbReference type="GO" id="GO:0046306">
    <property type="term" value="P:alkanesulfonate catabolic process"/>
    <property type="evidence" value="ECO:0007669"/>
    <property type="project" value="TreeGrafter"/>
</dbReference>
<dbReference type="Pfam" id="PF00296">
    <property type="entry name" value="Bac_luciferase"/>
    <property type="match status" value="1"/>
</dbReference>
<dbReference type="InterPro" id="IPR050172">
    <property type="entry name" value="SsuD_RutA_monooxygenase"/>
</dbReference>
<feature type="domain" description="Luciferase-like" evidence="5">
    <location>
        <begin position="12"/>
        <end position="239"/>
    </location>
</feature>
<evidence type="ECO:0000256" key="2">
    <source>
        <dbReference type="ARBA" id="ARBA00022643"/>
    </source>
</evidence>
<gene>
    <name evidence="6" type="ORF">ENM11_00375</name>
</gene>
<sequence length="306" mass="33980">MVLFFGAVVPRYDVDVRRVVDLAVLFEGLGFSSLWVTDHLQPSRASTVLESWTLLSALAPATDARLGTCVLCACYRHPALLAKMAATLDVLSGGRLELGLGLGSEPQDAELNALGMERWAVEERVERFREYVEVVRLLMTGKHTVDYGGRFYKLFKAVCNTPTLQKPSPPIWVGGRKKKIAGVAAELGVGWNFYGEALDECENVVKFYDEKCKQLGRKPVKSVFTNIVVYNSDSDRAEKMKKLGSYSSAEQALRRTFTLIHGKPDEVVKQVEQLQNLGVGLIIVRDMDLEASSIKVFAKEVMPSFL</sequence>
<keyword evidence="3" id="KW-0560">Oxidoreductase</keyword>
<proteinExistence type="predicted"/>
<organism evidence="6">
    <name type="scientific">Caldiarchaeum subterraneum</name>
    <dbReference type="NCBI Taxonomy" id="311458"/>
    <lineage>
        <taxon>Archaea</taxon>
        <taxon>Nitrososphaerota</taxon>
        <taxon>Candidatus Caldarchaeales</taxon>
        <taxon>Candidatus Caldarchaeaceae</taxon>
        <taxon>Candidatus Caldarchaeum</taxon>
    </lineage>
</organism>
<keyword evidence="4" id="KW-0503">Monooxygenase</keyword>
<comment type="caution">
    <text evidence="6">The sequence shown here is derived from an EMBL/GenBank/DDBJ whole genome shotgun (WGS) entry which is preliminary data.</text>
</comment>
<dbReference type="EMBL" id="DRWN01000006">
    <property type="protein sequence ID" value="HHK67599.1"/>
    <property type="molecule type" value="Genomic_DNA"/>
</dbReference>
<accession>A0A7C5LB75</accession>
<name>A0A7C5LB75_CALS0</name>
<evidence type="ECO:0000256" key="3">
    <source>
        <dbReference type="ARBA" id="ARBA00023002"/>
    </source>
</evidence>
<dbReference type="Gene3D" id="3.20.20.30">
    <property type="entry name" value="Luciferase-like domain"/>
    <property type="match status" value="1"/>
</dbReference>
<dbReference type="PANTHER" id="PTHR42847">
    <property type="entry name" value="ALKANESULFONATE MONOOXYGENASE"/>
    <property type="match status" value="1"/>
</dbReference>
<dbReference type="GO" id="GO:0008726">
    <property type="term" value="F:alkanesulfonate monooxygenase activity"/>
    <property type="evidence" value="ECO:0007669"/>
    <property type="project" value="TreeGrafter"/>
</dbReference>
<reference evidence="6" key="1">
    <citation type="journal article" date="2020" name="mSystems">
        <title>Genome- and Community-Level Interaction Insights into Carbon Utilization and Element Cycling Functions of Hydrothermarchaeota in Hydrothermal Sediment.</title>
        <authorList>
            <person name="Zhou Z."/>
            <person name="Liu Y."/>
            <person name="Xu W."/>
            <person name="Pan J."/>
            <person name="Luo Z.H."/>
            <person name="Li M."/>
        </authorList>
    </citation>
    <scope>NUCLEOTIDE SEQUENCE [LARGE SCALE GENOMIC DNA]</scope>
    <source>
        <strain evidence="6">SpSt-1056</strain>
    </source>
</reference>
<keyword evidence="2" id="KW-0288">FMN</keyword>